<dbReference type="PRINTS" id="PR00196">
    <property type="entry name" value="ANNEXIN"/>
</dbReference>
<keyword evidence="5" id="KW-1185">Reference proteome</keyword>
<evidence type="ECO:0000313" key="4">
    <source>
        <dbReference type="EMBL" id="KAF8570781.1"/>
    </source>
</evidence>
<dbReference type="OrthoDB" id="37886at2759"/>
<dbReference type="EMBL" id="JTDF01000912">
    <property type="protein sequence ID" value="KAF8570781.1"/>
    <property type="molecule type" value="Genomic_DNA"/>
</dbReference>
<reference evidence="4 5" key="1">
    <citation type="submission" date="2019-07" db="EMBL/GenBank/DDBJ databases">
        <title>Annotation for the trematode Paragonimus westermani.</title>
        <authorList>
            <person name="Choi Y.-J."/>
        </authorList>
    </citation>
    <scope>NUCLEOTIDE SEQUENCE [LARGE SCALE GENOMIC DNA]</scope>
    <source>
        <strain evidence="4">180907_Pwestermani</strain>
    </source>
</reference>
<evidence type="ECO:0000256" key="3">
    <source>
        <dbReference type="ARBA" id="ARBA00023216"/>
    </source>
</evidence>
<dbReference type="GO" id="GO:0005544">
    <property type="term" value="F:calcium-dependent phospholipid binding"/>
    <property type="evidence" value="ECO:0007669"/>
    <property type="project" value="InterPro"/>
</dbReference>
<evidence type="ECO:0000313" key="5">
    <source>
        <dbReference type="Proteomes" id="UP000699462"/>
    </source>
</evidence>
<gene>
    <name evidence="4" type="ORF">P879_00377</name>
</gene>
<dbReference type="PANTHER" id="PTHR10502">
    <property type="entry name" value="ANNEXIN"/>
    <property type="match status" value="1"/>
</dbReference>
<dbReference type="GO" id="GO:0005886">
    <property type="term" value="C:plasma membrane"/>
    <property type="evidence" value="ECO:0007669"/>
    <property type="project" value="TreeGrafter"/>
</dbReference>
<evidence type="ECO:0000256" key="1">
    <source>
        <dbReference type="ARBA" id="ARBA00007831"/>
    </source>
</evidence>
<sequence length="392" mass="44766">MFDIIPPKSAIVWYFKFSDISTHCLANGTAHTRTRADRTNYARLAVWHIAYAFINSMTMVNHGTVRYPNSINLYDDVERLYNALEGRGDQFDIVTEIVGHRSLQQRLEIEKAFQQKYQKDFLQALSSELSSDYEMLVKNLFRLPMNLLAHDLYRSMKGIGSAQRVMTNIICCCNNTEIYLLKKSYANHVSHRSLETDVKKNAKGPYGFLLDEILKCERYEDTPEDLELARKSNSISQLVDQRLVAKDVEDLYSASEEPKGKADPKVFISILTKRSKLHIKALWEAYKKAHGVNLVQTIKGKFSEPLRTGLNTMIMAQINLRLLLACQLYESMAGLGTHESDLVRIICLHSECDLRDIADDYKETFGVDVRNAIKADTSGHFQKLLLVLLGGW</sequence>
<dbReference type="GO" id="GO:0005737">
    <property type="term" value="C:cytoplasm"/>
    <property type="evidence" value="ECO:0007669"/>
    <property type="project" value="TreeGrafter"/>
</dbReference>
<keyword evidence="3" id="KW-0041">Annexin</keyword>
<dbReference type="Proteomes" id="UP000699462">
    <property type="component" value="Unassembled WGS sequence"/>
</dbReference>
<dbReference type="Gene3D" id="1.10.220.10">
    <property type="entry name" value="Annexin"/>
    <property type="match status" value="4"/>
</dbReference>
<dbReference type="GO" id="GO:0005634">
    <property type="term" value="C:nucleus"/>
    <property type="evidence" value="ECO:0007669"/>
    <property type="project" value="TreeGrafter"/>
</dbReference>
<dbReference type="GO" id="GO:0005509">
    <property type="term" value="F:calcium ion binding"/>
    <property type="evidence" value="ECO:0007669"/>
    <property type="project" value="InterPro"/>
</dbReference>
<proteinExistence type="inferred from homology"/>
<dbReference type="InterPro" id="IPR001464">
    <property type="entry name" value="Annexin"/>
</dbReference>
<evidence type="ECO:0000256" key="2">
    <source>
        <dbReference type="ARBA" id="ARBA00022737"/>
    </source>
</evidence>
<dbReference type="InterPro" id="IPR018502">
    <property type="entry name" value="Annexin_repeat"/>
</dbReference>
<keyword evidence="2" id="KW-0677">Repeat</keyword>
<comment type="caution">
    <text evidence="4">The sequence shown here is derived from an EMBL/GenBank/DDBJ whole genome shotgun (WGS) entry which is preliminary data.</text>
</comment>
<dbReference type="Pfam" id="PF00191">
    <property type="entry name" value="Annexin"/>
    <property type="match status" value="4"/>
</dbReference>
<dbReference type="InterPro" id="IPR037104">
    <property type="entry name" value="Annexin_sf"/>
</dbReference>
<dbReference type="GO" id="GO:0001786">
    <property type="term" value="F:phosphatidylserine binding"/>
    <property type="evidence" value="ECO:0007669"/>
    <property type="project" value="TreeGrafter"/>
</dbReference>
<dbReference type="SUPFAM" id="SSF47874">
    <property type="entry name" value="Annexin"/>
    <property type="match status" value="1"/>
</dbReference>
<dbReference type="PROSITE" id="PS51897">
    <property type="entry name" value="ANNEXIN_2"/>
    <property type="match status" value="2"/>
</dbReference>
<evidence type="ECO:0008006" key="6">
    <source>
        <dbReference type="Google" id="ProtNLM"/>
    </source>
</evidence>
<dbReference type="SMART" id="SM00335">
    <property type="entry name" value="ANX"/>
    <property type="match status" value="3"/>
</dbReference>
<dbReference type="AlphaFoldDB" id="A0A8T0DVX4"/>
<name>A0A8T0DVX4_9TREM</name>
<dbReference type="GO" id="GO:0012506">
    <property type="term" value="C:vesicle membrane"/>
    <property type="evidence" value="ECO:0007669"/>
    <property type="project" value="TreeGrafter"/>
</dbReference>
<organism evidence="4 5">
    <name type="scientific">Paragonimus westermani</name>
    <dbReference type="NCBI Taxonomy" id="34504"/>
    <lineage>
        <taxon>Eukaryota</taxon>
        <taxon>Metazoa</taxon>
        <taxon>Spiralia</taxon>
        <taxon>Lophotrochozoa</taxon>
        <taxon>Platyhelminthes</taxon>
        <taxon>Trematoda</taxon>
        <taxon>Digenea</taxon>
        <taxon>Plagiorchiida</taxon>
        <taxon>Troglotremata</taxon>
        <taxon>Troglotrematidae</taxon>
        <taxon>Paragonimus</taxon>
    </lineage>
</organism>
<dbReference type="PANTHER" id="PTHR10502:SF175">
    <property type="entry name" value="ANNEXIN A13"/>
    <property type="match status" value="1"/>
</dbReference>
<protein>
    <recommendedName>
        <fullName evidence="6">Annexin</fullName>
    </recommendedName>
</protein>
<comment type="similarity">
    <text evidence="1">Belongs to the annexin family.</text>
</comment>
<accession>A0A8T0DVX4</accession>